<protein>
    <recommendedName>
        <fullName evidence="4">DUF2393 domain-containing protein</fullName>
    </recommendedName>
</protein>
<evidence type="ECO:0000256" key="1">
    <source>
        <dbReference type="SAM" id="Phobius"/>
    </source>
</evidence>
<dbReference type="InterPro" id="IPR013417">
    <property type="entry name" value="CHP02588"/>
</dbReference>
<comment type="caution">
    <text evidence="2">The sequence shown here is derived from an EMBL/GenBank/DDBJ whole genome shotgun (WGS) entry which is preliminary data.</text>
</comment>
<reference evidence="2 3" key="1">
    <citation type="journal article" date="2012" name="Proc. Natl. Acad. Sci. U.S.A.">
        <title>Genome and physiology of a model Epsilonproteobacterium responsible for sulfide detoxification in marine oxygen depletion zones.</title>
        <authorList>
            <person name="Grote J."/>
            <person name="Schott T."/>
            <person name="Bruckner C.G."/>
            <person name="Glockner F.O."/>
            <person name="Jost G."/>
            <person name="Teeling H."/>
            <person name="Labrenz M."/>
            <person name="Jurgens K."/>
        </authorList>
    </citation>
    <scope>NUCLEOTIDE SEQUENCE [LARGE SCALE GENOMIC DNA]</scope>
    <source>
        <strain evidence="2 3">GD1</strain>
    </source>
</reference>
<name>B6BI05_SULGG</name>
<evidence type="ECO:0008006" key="4">
    <source>
        <dbReference type="Google" id="ProtNLM"/>
    </source>
</evidence>
<dbReference type="STRING" id="929558.SMGD1_1633"/>
<sequence length="170" mass="19212">MKAKITAFIDELITYDYILFGSVFGLFILFIILGIVLRKKIALAILLILLAFTILLAGPTIGYVKMHDYIFKNTTELTSQKKLSFTQAVVVKGKITNESKRFFNSCNITASANKVSNNELKNYLYSFKSFANMSIMEQNIAVGETREFKIIIEPFTYSKDFNVSIGAKCK</sequence>
<dbReference type="PATRIC" id="fig|929558.5.peg.1624"/>
<accession>H1FUK5</accession>
<dbReference type="AlphaFoldDB" id="B6BI05"/>
<dbReference type="Proteomes" id="UP000006431">
    <property type="component" value="Unassembled WGS sequence"/>
</dbReference>
<gene>
    <name evidence="2" type="ORF">SMGD1_1633</name>
</gene>
<evidence type="ECO:0000313" key="3">
    <source>
        <dbReference type="Proteomes" id="UP000006431"/>
    </source>
</evidence>
<dbReference type="EMBL" id="AFRZ01000001">
    <property type="protein sequence ID" value="EHP30157.1"/>
    <property type="molecule type" value="Genomic_DNA"/>
</dbReference>
<dbReference type="RefSeq" id="WP_008336521.1">
    <property type="nucleotide sequence ID" value="NZ_AFRZ01000001.1"/>
</dbReference>
<dbReference type="Pfam" id="PF09624">
    <property type="entry name" value="DUF2393"/>
    <property type="match status" value="1"/>
</dbReference>
<accession>B6BI05</accession>
<evidence type="ECO:0000313" key="2">
    <source>
        <dbReference type="EMBL" id="EHP30157.1"/>
    </source>
</evidence>
<proteinExistence type="predicted"/>
<dbReference type="eggNOG" id="ENOG5031ASY">
    <property type="taxonomic scope" value="Bacteria"/>
</dbReference>
<dbReference type="OrthoDB" id="5334537at2"/>
<feature type="transmembrane region" description="Helical" evidence="1">
    <location>
        <begin position="12"/>
        <end position="35"/>
    </location>
</feature>
<feature type="transmembrane region" description="Helical" evidence="1">
    <location>
        <begin position="41"/>
        <end position="64"/>
    </location>
</feature>
<organism evidence="2 3">
    <name type="scientific">Sulfurimonas gotlandica (strain DSM 19862 / JCM 16533 / GD1)</name>
    <dbReference type="NCBI Taxonomy" id="929558"/>
    <lineage>
        <taxon>Bacteria</taxon>
        <taxon>Pseudomonadati</taxon>
        <taxon>Campylobacterota</taxon>
        <taxon>Epsilonproteobacteria</taxon>
        <taxon>Campylobacterales</taxon>
        <taxon>Sulfurimonadaceae</taxon>
        <taxon>Sulfurimonas</taxon>
    </lineage>
</organism>
<dbReference type="HOGENOM" id="CLU_129343_0_0_7"/>
<keyword evidence="1" id="KW-1133">Transmembrane helix</keyword>
<keyword evidence="1" id="KW-0472">Membrane</keyword>
<keyword evidence="1" id="KW-0812">Transmembrane</keyword>
<keyword evidence="3" id="KW-1185">Reference proteome</keyword>